<reference evidence="2 8" key="2">
    <citation type="submission" date="2018-04" db="EMBL/GenBank/DDBJ databases">
        <title>Subsurface microbial communities from deep shales in Ohio and West Virginia, USA.</title>
        <authorList>
            <person name="Wrighton K."/>
        </authorList>
    </citation>
    <scope>NUCLEOTIDE SEQUENCE [LARGE SCALE GENOMIC DNA]</scope>
    <source>
        <strain evidence="2 8">MSL28</strain>
    </source>
</reference>
<dbReference type="PANTHER" id="PTHR43591">
    <property type="entry name" value="METHYLTRANSFERASE"/>
    <property type="match status" value="1"/>
</dbReference>
<keyword evidence="7" id="KW-1185">Reference proteome</keyword>
<name>A0A1G6SWS2_9FIRM</name>
<dbReference type="EMBL" id="FOHG01000004">
    <property type="protein sequence ID" value="SES71413.1"/>
    <property type="molecule type" value="Genomic_DNA"/>
</dbReference>
<evidence type="ECO:0000313" key="2">
    <source>
        <dbReference type="EMBL" id="PXV62408.1"/>
    </source>
</evidence>
<dbReference type="InterPro" id="IPR029063">
    <property type="entry name" value="SAM-dependent_MTases_sf"/>
</dbReference>
<dbReference type="SUPFAM" id="SSF53335">
    <property type="entry name" value="S-adenosyl-L-methionine-dependent methyltransferases"/>
    <property type="match status" value="1"/>
</dbReference>
<reference evidence="6 7" key="1">
    <citation type="submission" date="2016-10" db="EMBL/GenBank/DDBJ databases">
        <authorList>
            <person name="Varghese N."/>
            <person name="Submissions S."/>
        </authorList>
    </citation>
    <scope>NUCLEOTIDE SEQUENCE [LARGE SCALE GENOMIC DNA]</scope>
    <source>
        <strain evidence="3 9">WG10</strain>
        <strain evidence="4 7">WG2</strain>
        <strain evidence="5 6">WG5</strain>
    </source>
</reference>
<dbReference type="EMBL" id="QICM01000034">
    <property type="protein sequence ID" value="PXV62408.1"/>
    <property type="molecule type" value="Genomic_DNA"/>
</dbReference>
<accession>A0A1G6SWS2</accession>
<dbReference type="GO" id="GO:0032259">
    <property type="term" value="P:methylation"/>
    <property type="evidence" value="ECO:0007669"/>
    <property type="project" value="UniProtKB-KW"/>
</dbReference>
<dbReference type="CDD" id="cd02440">
    <property type="entry name" value="AdoMet_MTases"/>
    <property type="match status" value="1"/>
</dbReference>
<dbReference type="RefSeq" id="WP_073159897.1">
    <property type="nucleotide sequence ID" value="NZ_FMYT01000033.1"/>
</dbReference>
<dbReference type="EMBL" id="FMYT01000033">
    <property type="protein sequence ID" value="SDD20637.1"/>
    <property type="molecule type" value="Genomic_DNA"/>
</dbReference>
<evidence type="ECO:0000313" key="7">
    <source>
        <dbReference type="Proteomes" id="UP000199519"/>
    </source>
</evidence>
<dbReference type="Proteomes" id="UP000199519">
    <property type="component" value="Unassembled WGS sequence"/>
</dbReference>
<dbReference type="Gene3D" id="3.40.50.150">
    <property type="entry name" value="Vaccinia Virus protein VP39"/>
    <property type="match status" value="1"/>
</dbReference>
<proteinExistence type="predicted"/>
<dbReference type="EMBL" id="FNBJ01000031">
    <property type="protein sequence ID" value="SDF91699.1"/>
    <property type="molecule type" value="Genomic_DNA"/>
</dbReference>
<dbReference type="GO" id="GO:0008757">
    <property type="term" value="F:S-adenosylmethionine-dependent methyltransferase activity"/>
    <property type="evidence" value="ECO:0007669"/>
    <property type="project" value="InterPro"/>
</dbReference>
<dbReference type="Proteomes" id="UP000324896">
    <property type="component" value="Unassembled WGS sequence"/>
</dbReference>
<keyword evidence="3" id="KW-0808">Transferase</keyword>
<feature type="domain" description="Methyltransferase type 11" evidence="1">
    <location>
        <begin position="44"/>
        <end position="142"/>
    </location>
</feature>
<dbReference type="OrthoDB" id="9774345at2"/>
<sequence>MDLDKLSEKYADWYQTARGSYVGENEYSCLADHIGDTSGKKIIEVGCGTGFFLRKFSVNTEETVGFDITEGMLEAGKKIAAEKELDIDFIQGDVLDGLPFDDNYFDIVYSNSMLEFFEPGEEVDKVLNEMWRILTPGGKMVIGVLNSKSTWAYKRIAEVLEKDSIFSQGKFYSWEEIEDLLIDFGEYKIESTLFVPPYFREKKDFDWFKDLEHEFKKRFPKRGALIVGSVEKEEEN</sequence>
<dbReference type="PANTHER" id="PTHR43591:SF24">
    <property type="entry name" value="2-METHOXY-6-POLYPRENYL-1,4-BENZOQUINOL METHYLASE, MITOCHONDRIAL"/>
    <property type="match status" value="1"/>
</dbReference>
<evidence type="ECO:0000313" key="9">
    <source>
        <dbReference type="Proteomes" id="UP000324896"/>
    </source>
</evidence>
<evidence type="ECO:0000313" key="4">
    <source>
        <dbReference type="EMBL" id="SDF91699.1"/>
    </source>
</evidence>
<evidence type="ECO:0000259" key="1">
    <source>
        <dbReference type="Pfam" id="PF08241"/>
    </source>
</evidence>
<dbReference type="STRING" id="54121.SAMN04515653_13122"/>
<keyword evidence="3" id="KW-0489">Methyltransferase</keyword>
<dbReference type="Pfam" id="PF08241">
    <property type="entry name" value="Methyltransf_11"/>
    <property type="match status" value="1"/>
</dbReference>
<evidence type="ECO:0000313" key="5">
    <source>
        <dbReference type="EMBL" id="SES71413.1"/>
    </source>
</evidence>
<gene>
    <name evidence="2" type="ORF">C8C78_1347</name>
    <name evidence="3" type="ORF">SAMN04488597_13322</name>
    <name evidence="4" type="ORF">SAMN04488598_13122</name>
    <name evidence="5" type="ORF">SAMN04515652_10411</name>
</gene>
<evidence type="ECO:0000313" key="6">
    <source>
        <dbReference type="Proteomes" id="UP000198612"/>
    </source>
</evidence>
<dbReference type="AlphaFoldDB" id="A0A1G6SWS2"/>
<evidence type="ECO:0000313" key="3">
    <source>
        <dbReference type="EMBL" id="SDD20637.1"/>
    </source>
</evidence>
<dbReference type="InterPro" id="IPR013216">
    <property type="entry name" value="Methyltransf_11"/>
</dbReference>
<dbReference type="Proteomes" id="UP000247389">
    <property type="component" value="Unassembled WGS sequence"/>
</dbReference>
<organism evidence="3 9">
    <name type="scientific">Halanaerobium congolense</name>
    <dbReference type="NCBI Taxonomy" id="54121"/>
    <lineage>
        <taxon>Bacteria</taxon>
        <taxon>Bacillati</taxon>
        <taxon>Bacillota</taxon>
        <taxon>Clostridia</taxon>
        <taxon>Halanaerobiales</taxon>
        <taxon>Halanaerobiaceae</taxon>
        <taxon>Halanaerobium</taxon>
    </lineage>
</organism>
<evidence type="ECO:0000313" key="8">
    <source>
        <dbReference type="Proteomes" id="UP000247389"/>
    </source>
</evidence>
<dbReference type="Proteomes" id="UP000198612">
    <property type="component" value="Unassembled WGS sequence"/>
</dbReference>
<protein>
    <submittedName>
        <fullName evidence="3">Methyltransferase domain-containing protein</fullName>
    </submittedName>
    <submittedName>
        <fullName evidence="2">Methyltransferase family protein</fullName>
    </submittedName>
</protein>